<dbReference type="Proteomes" id="UP000887116">
    <property type="component" value="Unassembled WGS sequence"/>
</dbReference>
<protein>
    <submittedName>
        <fullName evidence="1">Uncharacterized protein</fullName>
    </submittedName>
</protein>
<organism evidence="1 2">
    <name type="scientific">Trichonephila clavata</name>
    <name type="common">Joro spider</name>
    <name type="synonym">Nephila clavata</name>
    <dbReference type="NCBI Taxonomy" id="2740835"/>
    <lineage>
        <taxon>Eukaryota</taxon>
        <taxon>Metazoa</taxon>
        <taxon>Ecdysozoa</taxon>
        <taxon>Arthropoda</taxon>
        <taxon>Chelicerata</taxon>
        <taxon>Arachnida</taxon>
        <taxon>Araneae</taxon>
        <taxon>Araneomorphae</taxon>
        <taxon>Entelegynae</taxon>
        <taxon>Araneoidea</taxon>
        <taxon>Nephilidae</taxon>
        <taxon>Trichonephila</taxon>
    </lineage>
</organism>
<gene>
    <name evidence="1" type="ORF">TNCT_628151</name>
</gene>
<feature type="non-terminal residue" evidence="1">
    <location>
        <position position="1"/>
    </location>
</feature>
<dbReference type="EMBL" id="BMAO01033693">
    <property type="protein sequence ID" value="GFQ91157.1"/>
    <property type="molecule type" value="Genomic_DNA"/>
</dbReference>
<accession>A0A8X6IB98</accession>
<sequence length="43" mass="4880">VVLRSVTYCCPEPVVCHVTDHSPPPLNPLKMSRTAQVRYSERI</sequence>
<keyword evidence="2" id="KW-1185">Reference proteome</keyword>
<reference evidence="1" key="1">
    <citation type="submission" date="2020-07" db="EMBL/GenBank/DDBJ databases">
        <title>Multicomponent nature underlies the extraordinary mechanical properties of spider dragline silk.</title>
        <authorList>
            <person name="Kono N."/>
            <person name="Nakamura H."/>
            <person name="Mori M."/>
            <person name="Yoshida Y."/>
            <person name="Ohtoshi R."/>
            <person name="Malay A.D."/>
            <person name="Moran D.A.P."/>
            <person name="Tomita M."/>
            <person name="Numata K."/>
            <person name="Arakawa K."/>
        </authorList>
    </citation>
    <scope>NUCLEOTIDE SEQUENCE</scope>
</reference>
<name>A0A8X6IB98_TRICU</name>
<dbReference type="AlphaFoldDB" id="A0A8X6IB98"/>
<evidence type="ECO:0000313" key="1">
    <source>
        <dbReference type="EMBL" id="GFQ91157.1"/>
    </source>
</evidence>
<comment type="caution">
    <text evidence="1">The sequence shown here is derived from an EMBL/GenBank/DDBJ whole genome shotgun (WGS) entry which is preliminary data.</text>
</comment>
<proteinExistence type="predicted"/>
<evidence type="ECO:0000313" key="2">
    <source>
        <dbReference type="Proteomes" id="UP000887116"/>
    </source>
</evidence>